<reference evidence="1" key="1">
    <citation type="submission" date="2018-05" db="EMBL/GenBank/DDBJ databases">
        <authorList>
            <person name="Lanie J.A."/>
            <person name="Ng W.-L."/>
            <person name="Kazmierczak K.M."/>
            <person name="Andrzejewski T.M."/>
            <person name="Davidsen T.M."/>
            <person name="Wayne K.J."/>
            <person name="Tettelin H."/>
            <person name="Glass J.I."/>
            <person name="Rusch D."/>
            <person name="Podicherti R."/>
            <person name="Tsui H.-C.T."/>
            <person name="Winkler M.E."/>
        </authorList>
    </citation>
    <scope>NUCLEOTIDE SEQUENCE</scope>
</reference>
<gene>
    <name evidence="1" type="ORF">METZ01_LOCUS229870</name>
</gene>
<dbReference type="AlphaFoldDB" id="A0A382GPF1"/>
<name>A0A382GPF1_9ZZZZ</name>
<organism evidence="1">
    <name type="scientific">marine metagenome</name>
    <dbReference type="NCBI Taxonomy" id="408172"/>
    <lineage>
        <taxon>unclassified sequences</taxon>
        <taxon>metagenomes</taxon>
        <taxon>ecological metagenomes</taxon>
    </lineage>
</organism>
<sequence>VNVSNRGALLVLDHPVTGPQFTKIVEDLGKRGRLSGGNADAVLKAEVDSEYGKYRKAQLPRAAERLRIWNRRAAQRARERAA</sequence>
<accession>A0A382GPF1</accession>
<proteinExistence type="predicted"/>
<dbReference type="EMBL" id="UINC01056690">
    <property type="protein sequence ID" value="SVB77016.1"/>
    <property type="molecule type" value="Genomic_DNA"/>
</dbReference>
<feature type="non-terminal residue" evidence="1">
    <location>
        <position position="1"/>
    </location>
</feature>
<protein>
    <submittedName>
        <fullName evidence="1">Uncharacterized protein</fullName>
    </submittedName>
</protein>
<evidence type="ECO:0000313" key="1">
    <source>
        <dbReference type="EMBL" id="SVB77016.1"/>
    </source>
</evidence>